<dbReference type="Proteomes" id="UP000007266">
    <property type="component" value="Linkage group 4"/>
</dbReference>
<dbReference type="AlphaFoldDB" id="A0A139WJ75"/>
<proteinExistence type="predicted"/>
<dbReference type="InterPro" id="IPR042856">
    <property type="entry name" value="RSP14"/>
</dbReference>
<organism evidence="1 2">
    <name type="scientific">Tribolium castaneum</name>
    <name type="common">Red flour beetle</name>
    <dbReference type="NCBI Taxonomy" id="7070"/>
    <lineage>
        <taxon>Eukaryota</taxon>
        <taxon>Metazoa</taxon>
        <taxon>Ecdysozoa</taxon>
        <taxon>Arthropoda</taxon>
        <taxon>Hexapoda</taxon>
        <taxon>Insecta</taxon>
        <taxon>Pterygota</taxon>
        <taxon>Neoptera</taxon>
        <taxon>Endopterygota</taxon>
        <taxon>Coleoptera</taxon>
        <taxon>Polyphaga</taxon>
        <taxon>Cucujiformia</taxon>
        <taxon>Tenebrionidae</taxon>
        <taxon>Tenebrionidae incertae sedis</taxon>
        <taxon>Tribolium</taxon>
    </lineage>
</organism>
<reference evidence="1 2" key="2">
    <citation type="journal article" date="2010" name="Nucleic Acids Res.">
        <title>BeetleBase in 2010: revisions to provide comprehensive genomic information for Tribolium castaneum.</title>
        <authorList>
            <person name="Kim H.S."/>
            <person name="Murphy T."/>
            <person name="Xia J."/>
            <person name="Caragea D."/>
            <person name="Park Y."/>
            <person name="Beeman R.W."/>
            <person name="Lorenzen M.D."/>
            <person name="Butcher S."/>
            <person name="Manak J.R."/>
            <person name="Brown S.J."/>
        </authorList>
    </citation>
    <scope>GENOME REANNOTATION</scope>
    <source>
        <strain evidence="1 2">Georgia GA2</strain>
    </source>
</reference>
<gene>
    <name evidence="1" type="primary">AUGUSTUS-3.0.2_32758</name>
    <name evidence="1" type="ORF">TcasGA2_TC032758</name>
</gene>
<dbReference type="InterPro" id="IPR016024">
    <property type="entry name" value="ARM-type_fold"/>
</dbReference>
<dbReference type="EMBL" id="KQ971338">
    <property type="protein sequence ID" value="KYB27847.1"/>
    <property type="molecule type" value="Genomic_DNA"/>
</dbReference>
<dbReference type="PANTHER" id="PTHR15599:SF1">
    <property type="entry name" value="RADIAL SPOKE HEAD 14 HOMOLOG"/>
    <property type="match status" value="1"/>
</dbReference>
<dbReference type="InterPro" id="IPR011989">
    <property type="entry name" value="ARM-like"/>
</dbReference>
<protein>
    <submittedName>
        <fullName evidence="1">Rhabdoid tumor deletion region protein 1-like Protein</fullName>
    </submittedName>
</protein>
<evidence type="ECO:0000313" key="2">
    <source>
        <dbReference type="Proteomes" id="UP000007266"/>
    </source>
</evidence>
<name>A0A139WJ75_TRICA</name>
<dbReference type="STRING" id="7070.A0A139WJ75"/>
<dbReference type="Gene3D" id="1.25.10.10">
    <property type="entry name" value="Leucine-rich Repeat Variant"/>
    <property type="match status" value="1"/>
</dbReference>
<dbReference type="SUPFAM" id="SSF48371">
    <property type="entry name" value="ARM repeat"/>
    <property type="match status" value="1"/>
</dbReference>
<dbReference type="PANTHER" id="PTHR15599">
    <property type="entry name" value="RTDR1"/>
    <property type="match status" value="1"/>
</dbReference>
<dbReference type="OMA" id="IRYAAAY"/>
<keyword evidence="2" id="KW-1185">Reference proteome</keyword>
<reference evidence="1 2" key="1">
    <citation type="journal article" date="2008" name="Nature">
        <title>The genome of the model beetle and pest Tribolium castaneum.</title>
        <authorList>
            <consortium name="Tribolium Genome Sequencing Consortium"/>
            <person name="Richards S."/>
            <person name="Gibbs R.A."/>
            <person name="Weinstock G.M."/>
            <person name="Brown S.J."/>
            <person name="Denell R."/>
            <person name="Beeman R.W."/>
            <person name="Gibbs R."/>
            <person name="Beeman R.W."/>
            <person name="Brown S.J."/>
            <person name="Bucher G."/>
            <person name="Friedrich M."/>
            <person name="Grimmelikhuijzen C.J."/>
            <person name="Klingler M."/>
            <person name="Lorenzen M."/>
            <person name="Richards S."/>
            <person name="Roth S."/>
            <person name="Schroder R."/>
            <person name="Tautz D."/>
            <person name="Zdobnov E.M."/>
            <person name="Muzny D."/>
            <person name="Gibbs R.A."/>
            <person name="Weinstock G.M."/>
            <person name="Attaway T."/>
            <person name="Bell S."/>
            <person name="Buhay C.J."/>
            <person name="Chandrabose M.N."/>
            <person name="Chavez D."/>
            <person name="Clerk-Blankenburg K.P."/>
            <person name="Cree A."/>
            <person name="Dao M."/>
            <person name="Davis C."/>
            <person name="Chacko J."/>
            <person name="Dinh H."/>
            <person name="Dugan-Rocha S."/>
            <person name="Fowler G."/>
            <person name="Garner T.T."/>
            <person name="Garnes J."/>
            <person name="Gnirke A."/>
            <person name="Hawes A."/>
            <person name="Hernandez J."/>
            <person name="Hines S."/>
            <person name="Holder M."/>
            <person name="Hume J."/>
            <person name="Jhangiani S.N."/>
            <person name="Joshi V."/>
            <person name="Khan Z.M."/>
            <person name="Jackson L."/>
            <person name="Kovar C."/>
            <person name="Kowis A."/>
            <person name="Lee S."/>
            <person name="Lewis L.R."/>
            <person name="Margolis J."/>
            <person name="Morgan M."/>
            <person name="Nazareth L.V."/>
            <person name="Nguyen N."/>
            <person name="Okwuonu G."/>
            <person name="Parker D."/>
            <person name="Richards S."/>
            <person name="Ruiz S.J."/>
            <person name="Santibanez J."/>
            <person name="Savard J."/>
            <person name="Scherer S.E."/>
            <person name="Schneider B."/>
            <person name="Sodergren E."/>
            <person name="Tautz D."/>
            <person name="Vattahil S."/>
            <person name="Villasana D."/>
            <person name="White C.S."/>
            <person name="Wright R."/>
            <person name="Park Y."/>
            <person name="Beeman R.W."/>
            <person name="Lord J."/>
            <person name="Oppert B."/>
            <person name="Lorenzen M."/>
            <person name="Brown S."/>
            <person name="Wang L."/>
            <person name="Savard J."/>
            <person name="Tautz D."/>
            <person name="Richards S."/>
            <person name="Weinstock G."/>
            <person name="Gibbs R.A."/>
            <person name="Liu Y."/>
            <person name="Worley K."/>
            <person name="Weinstock G."/>
            <person name="Elsik C.G."/>
            <person name="Reese J.T."/>
            <person name="Elhaik E."/>
            <person name="Landan G."/>
            <person name="Graur D."/>
            <person name="Arensburger P."/>
            <person name="Atkinson P."/>
            <person name="Beeman R.W."/>
            <person name="Beidler J."/>
            <person name="Brown S.J."/>
            <person name="Demuth J.P."/>
            <person name="Drury D.W."/>
            <person name="Du Y.Z."/>
            <person name="Fujiwara H."/>
            <person name="Lorenzen M."/>
            <person name="Maselli V."/>
            <person name="Osanai M."/>
            <person name="Park Y."/>
            <person name="Robertson H.M."/>
            <person name="Tu Z."/>
            <person name="Wang J.J."/>
            <person name="Wang S."/>
            <person name="Richards S."/>
            <person name="Song H."/>
            <person name="Zhang L."/>
            <person name="Sodergren E."/>
            <person name="Werner D."/>
            <person name="Stanke M."/>
            <person name="Morgenstern B."/>
            <person name="Solovyev V."/>
            <person name="Kosarev P."/>
            <person name="Brown G."/>
            <person name="Chen H.C."/>
            <person name="Ermolaeva O."/>
            <person name="Hlavina W."/>
            <person name="Kapustin Y."/>
            <person name="Kiryutin B."/>
            <person name="Kitts P."/>
            <person name="Maglott D."/>
            <person name="Pruitt K."/>
            <person name="Sapojnikov V."/>
            <person name="Souvorov A."/>
            <person name="Mackey A.J."/>
            <person name="Waterhouse R.M."/>
            <person name="Wyder S."/>
            <person name="Zdobnov E.M."/>
            <person name="Zdobnov E.M."/>
            <person name="Wyder S."/>
            <person name="Kriventseva E.V."/>
            <person name="Kadowaki T."/>
            <person name="Bork P."/>
            <person name="Aranda M."/>
            <person name="Bao R."/>
            <person name="Beermann A."/>
            <person name="Berns N."/>
            <person name="Bolognesi R."/>
            <person name="Bonneton F."/>
            <person name="Bopp D."/>
            <person name="Brown S.J."/>
            <person name="Bucher G."/>
            <person name="Butts T."/>
            <person name="Chaumot A."/>
            <person name="Denell R.E."/>
            <person name="Ferrier D.E."/>
            <person name="Friedrich M."/>
            <person name="Gordon C.M."/>
            <person name="Jindra M."/>
            <person name="Klingler M."/>
            <person name="Lan Q."/>
            <person name="Lattorff H.M."/>
            <person name="Laudet V."/>
            <person name="von Levetsow C."/>
            <person name="Liu Z."/>
            <person name="Lutz R."/>
            <person name="Lynch J.A."/>
            <person name="da Fonseca R.N."/>
            <person name="Posnien N."/>
            <person name="Reuter R."/>
            <person name="Roth S."/>
            <person name="Savard J."/>
            <person name="Schinko J.B."/>
            <person name="Schmitt C."/>
            <person name="Schoppmeier M."/>
            <person name="Schroder R."/>
            <person name="Shippy T.D."/>
            <person name="Simonnet F."/>
            <person name="Marques-Souza H."/>
            <person name="Tautz D."/>
            <person name="Tomoyasu Y."/>
            <person name="Trauner J."/>
            <person name="Van der Zee M."/>
            <person name="Vervoort M."/>
            <person name="Wittkopp N."/>
            <person name="Wimmer E.A."/>
            <person name="Yang X."/>
            <person name="Jones A.K."/>
            <person name="Sattelle D.B."/>
            <person name="Ebert P.R."/>
            <person name="Nelson D."/>
            <person name="Scott J.G."/>
            <person name="Beeman R.W."/>
            <person name="Muthukrishnan S."/>
            <person name="Kramer K.J."/>
            <person name="Arakane Y."/>
            <person name="Beeman R.W."/>
            <person name="Zhu Q."/>
            <person name="Hogenkamp D."/>
            <person name="Dixit R."/>
            <person name="Oppert B."/>
            <person name="Jiang H."/>
            <person name="Zou Z."/>
            <person name="Marshall J."/>
            <person name="Elpidina E."/>
            <person name="Vinokurov K."/>
            <person name="Oppert C."/>
            <person name="Zou Z."/>
            <person name="Evans J."/>
            <person name="Lu Z."/>
            <person name="Zhao P."/>
            <person name="Sumathipala N."/>
            <person name="Altincicek B."/>
            <person name="Vilcinskas A."/>
            <person name="Williams M."/>
            <person name="Hultmark D."/>
            <person name="Hetru C."/>
            <person name="Jiang H."/>
            <person name="Grimmelikhuijzen C.J."/>
            <person name="Hauser F."/>
            <person name="Cazzamali G."/>
            <person name="Williamson M."/>
            <person name="Park Y."/>
            <person name="Li B."/>
            <person name="Tanaka Y."/>
            <person name="Predel R."/>
            <person name="Neupert S."/>
            <person name="Schachtner J."/>
            <person name="Verleyen P."/>
            <person name="Raible F."/>
            <person name="Bork P."/>
            <person name="Friedrich M."/>
            <person name="Walden K.K."/>
            <person name="Robertson H.M."/>
            <person name="Angeli S."/>
            <person name="Foret S."/>
            <person name="Bucher G."/>
            <person name="Schuetz S."/>
            <person name="Maleszka R."/>
            <person name="Wimmer E.A."/>
            <person name="Beeman R.W."/>
            <person name="Lorenzen M."/>
            <person name="Tomoyasu Y."/>
            <person name="Miller S.C."/>
            <person name="Grossmann D."/>
            <person name="Bucher G."/>
        </authorList>
    </citation>
    <scope>NUCLEOTIDE SEQUENCE [LARGE SCALE GENOMIC DNA]</scope>
    <source>
        <strain evidence="1 2">Georgia GA2</strain>
    </source>
</reference>
<accession>A0A139WJ75</accession>
<evidence type="ECO:0000313" key="1">
    <source>
        <dbReference type="EMBL" id="KYB27847.1"/>
    </source>
</evidence>
<sequence>MFSINRNSYLHTRSSSVNPRIINRCVDLARSQPTLHDSSYFEPPFYRLTSEQPDIPCEFVDPTRRQVAFGKWALPKLRRELHDEDELVVIQALRSISDLVHDPEKAFEAIRLRIPDRLCDKLLDPLPPVRENAALILAILAELADGKDAILRNDSILENLYLCLGDGQMSVRLKIASCFKNIATLWTTADVLVDYGLIQTLLEIIDKEEDLDIVLIHLETLQYLMYECGKCVALKNQGFRIFSKYLDHESPAIVCKALDCLSILTSTKKGKKLALEKKLLKTLNRLLHYGDVDICTSAASVVMFCTVKTRAKHAAAEIKPLPKRLVKLATNPLNSTLQMFCLKALTNMCEHPDVRKEVREKYYDDLANLQVGSNEVYRKILLQIVGWVPHKWTM</sequence>
<dbReference type="InParanoid" id="A0A139WJ75"/>